<evidence type="ECO:0000313" key="2">
    <source>
        <dbReference type="EMBL" id="MBB3099042.1"/>
    </source>
</evidence>
<dbReference type="Proteomes" id="UP000590749">
    <property type="component" value="Unassembled WGS sequence"/>
</dbReference>
<proteinExistence type="predicted"/>
<accession>A0A7W5FI17</accession>
<dbReference type="InterPro" id="IPR016136">
    <property type="entry name" value="DNA_helicase_N/primase_C"/>
</dbReference>
<comment type="caution">
    <text evidence="2">The sequence shown here is derived from an EMBL/GenBank/DDBJ whole genome shotgun (WGS) entry which is preliminary data.</text>
</comment>
<gene>
    <name evidence="2" type="ORF">FHR83_006748</name>
</gene>
<dbReference type="Gene3D" id="1.10.860.10">
    <property type="entry name" value="DNAb Helicase, Chain A"/>
    <property type="match status" value="1"/>
</dbReference>
<reference evidence="2 3" key="1">
    <citation type="submission" date="2020-08" db="EMBL/GenBank/DDBJ databases">
        <title>Genomic Encyclopedia of Type Strains, Phase III (KMG-III): the genomes of soil and plant-associated and newly described type strains.</title>
        <authorList>
            <person name="Whitman W."/>
        </authorList>
    </citation>
    <scope>NUCLEOTIDE SEQUENCE [LARGE SCALE GENOMIC DNA]</scope>
    <source>
        <strain evidence="2 3">CECT 3287</strain>
    </source>
</reference>
<dbReference type="InterPro" id="IPR027417">
    <property type="entry name" value="P-loop_NTPase"/>
</dbReference>
<evidence type="ECO:0000313" key="3">
    <source>
        <dbReference type="Proteomes" id="UP000590749"/>
    </source>
</evidence>
<dbReference type="AlphaFoldDB" id="A0A7W5FI17"/>
<dbReference type="RefSeq" id="WP_183225123.1">
    <property type="nucleotide sequence ID" value="NZ_BMPW01000020.1"/>
</dbReference>
<keyword evidence="3" id="KW-1185">Reference proteome</keyword>
<feature type="region of interest" description="Disordered" evidence="1">
    <location>
        <begin position="1"/>
        <end position="27"/>
    </location>
</feature>
<dbReference type="Pfam" id="PF13481">
    <property type="entry name" value="AAA_25"/>
    <property type="match status" value="1"/>
</dbReference>
<evidence type="ECO:0008006" key="4">
    <source>
        <dbReference type="Google" id="ProtNLM"/>
    </source>
</evidence>
<sequence length="615" mass="66835">MTVPHQDQRHKTRNGHPAAAQSPGPGNLAALRVHEQTVLGWLLSPANHAEAEERVRDLSIRHLVEPAHREIFGSILAHVGAPNLALLVTADLATADAHRSVKALPGGIAAYLSDCKDYADLYGTREFAFHVRQVKDAYVRRRRLELHSQAARALEEDNLQAYDAALANMQHLDADAEPAEDPGSARDRALQRAIGDAAAGRYLAMLAEEILRTRARREARQFVDAELADVSPLELPVSLTDLLGEDDEQDSWRMSGLWPSGARILLAAGAKSGKTTTVGNVVRCLADGDRFLGIADVEPVAPGRTVAVLDYEMPRAKVRGWLRDQRIRNTDAVLVWTERGRAGRFDTRDRAARVLWVERLRTANVSVWVIDCLSPVLSALGIDENNNTEVGAVLDGINTIAAEAGIDDVLLIHHMGHGAERSRGASRLIGWPDVNWKLTRQRDEKDPSAEPDPNATRYFSAYGRDVDVREGRLVFESESRHLTYMEGGRKQDDDTVALGKLLVFVRDHPGLGTRGLQEGAAALLGSRDTVRKALKAATAKGYVVAADAPRNGLQHTISALGRGQILALSSVPVSDAEFLAGPRGNVVCDCGYYITSAAFEAGARSCIECLKAVPA</sequence>
<dbReference type="SUPFAM" id="SSF52540">
    <property type="entry name" value="P-loop containing nucleoside triphosphate hydrolases"/>
    <property type="match status" value="1"/>
</dbReference>
<protein>
    <recommendedName>
        <fullName evidence="4">AAA domain-containing protein</fullName>
    </recommendedName>
</protein>
<evidence type="ECO:0000256" key="1">
    <source>
        <dbReference type="SAM" id="MobiDB-lite"/>
    </source>
</evidence>
<dbReference type="EMBL" id="JACHXF010000017">
    <property type="protein sequence ID" value="MBB3099042.1"/>
    <property type="molecule type" value="Genomic_DNA"/>
</dbReference>
<name>A0A7W5FI17_9ACTN</name>
<organism evidence="2 3">
    <name type="scientific">Actinoplanes campanulatus</name>
    <dbReference type="NCBI Taxonomy" id="113559"/>
    <lineage>
        <taxon>Bacteria</taxon>
        <taxon>Bacillati</taxon>
        <taxon>Actinomycetota</taxon>
        <taxon>Actinomycetes</taxon>
        <taxon>Micromonosporales</taxon>
        <taxon>Micromonosporaceae</taxon>
        <taxon>Actinoplanes</taxon>
    </lineage>
</organism>
<dbReference type="Gene3D" id="3.40.50.300">
    <property type="entry name" value="P-loop containing nucleotide triphosphate hydrolases"/>
    <property type="match status" value="1"/>
</dbReference>